<dbReference type="InterPro" id="IPR000504">
    <property type="entry name" value="RRM_dom"/>
</dbReference>
<evidence type="ECO:0000259" key="6">
    <source>
        <dbReference type="PROSITE" id="PS50102"/>
    </source>
</evidence>
<dbReference type="SUPFAM" id="SSF54928">
    <property type="entry name" value="RNA-binding domain, RBD"/>
    <property type="match status" value="1"/>
</dbReference>
<dbReference type="AlphaFoldDB" id="E1ZDQ8"/>
<evidence type="ECO:0000256" key="4">
    <source>
        <dbReference type="SAM" id="Coils"/>
    </source>
</evidence>
<evidence type="ECO:0000256" key="1">
    <source>
        <dbReference type="ARBA" id="ARBA00022737"/>
    </source>
</evidence>
<organism evidence="8">
    <name type="scientific">Chlorella variabilis</name>
    <name type="common">Green alga</name>
    <dbReference type="NCBI Taxonomy" id="554065"/>
    <lineage>
        <taxon>Eukaryota</taxon>
        <taxon>Viridiplantae</taxon>
        <taxon>Chlorophyta</taxon>
        <taxon>core chlorophytes</taxon>
        <taxon>Trebouxiophyceae</taxon>
        <taxon>Chlorellales</taxon>
        <taxon>Chlorellaceae</taxon>
        <taxon>Chlorella clade</taxon>
        <taxon>Chlorella</taxon>
    </lineage>
</organism>
<feature type="region of interest" description="Disordered" evidence="5">
    <location>
        <begin position="1"/>
        <end position="26"/>
    </location>
</feature>
<dbReference type="RefSeq" id="XP_005848167.1">
    <property type="nucleotide sequence ID" value="XM_005848105.1"/>
</dbReference>
<keyword evidence="4" id="KW-0175">Coiled coil</keyword>
<feature type="region of interest" description="Disordered" evidence="5">
    <location>
        <begin position="326"/>
        <end position="348"/>
    </location>
</feature>
<dbReference type="GeneID" id="17355492"/>
<keyword evidence="2 3" id="KW-0694">RNA-binding</keyword>
<feature type="compositionally biased region" description="Low complexity" evidence="5">
    <location>
        <begin position="14"/>
        <end position="26"/>
    </location>
</feature>
<feature type="coiled-coil region" evidence="4">
    <location>
        <begin position="48"/>
        <end position="96"/>
    </location>
</feature>
<dbReference type="SMART" id="SM00360">
    <property type="entry name" value="RRM"/>
    <property type="match status" value="1"/>
</dbReference>
<evidence type="ECO:0000313" key="7">
    <source>
        <dbReference type="EMBL" id="EFN56065.1"/>
    </source>
</evidence>
<dbReference type="PROSITE" id="PS50102">
    <property type="entry name" value="RRM"/>
    <property type="match status" value="1"/>
</dbReference>
<sequence length="448" mass="45047">MAGGGWESGGGWGEPAPAAQQQQQRAAAAAEEQVAVLFKQLATQQDLLEGIVCRASKAESEADDLRQQLAAARQQAKRAAGQASALEQRLRAAQTALAHQPVQAGTLLSEQQETAAGIAARVGSLRDSLAPTCGEEAATIVAALDAEVQQLQGQQAKLRQLLKYCGRQSQPGLAELSPSQGPPEPLPTRRLYFGKLAPGVTRRQLSDAASEYGVVESVKVCVKGDRTYGFVEFEEAEAAEAAVAALNGRSAPELSGPDKLVVQFCKAAPPPEARRQPQPPDGAGTAAAAAAAVAAAAAAVAAPAPALAANSGKAAGRTTLQVSAPEWRPPAAQQSSSQAGEAAAPHADAAAARGAAAAAAAAAAAMPRPLDTAHKEAVEEEGGAAEGGDLPHLPAELLDSPPHSLGVQPATPSPLPLPLPLTPLSASSRSSSGVLSASAAAAAGAGRR</sequence>
<dbReference type="InParanoid" id="E1ZDQ8"/>
<dbReference type="InterPro" id="IPR035979">
    <property type="entry name" value="RBD_domain_sf"/>
</dbReference>
<proteinExistence type="predicted"/>
<dbReference type="InterPro" id="IPR012677">
    <property type="entry name" value="Nucleotide-bd_a/b_plait_sf"/>
</dbReference>
<reference evidence="7 8" key="1">
    <citation type="journal article" date="2010" name="Plant Cell">
        <title>The Chlorella variabilis NC64A genome reveals adaptation to photosymbiosis, coevolution with viruses, and cryptic sex.</title>
        <authorList>
            <person name="Blanc G."/>
            <person name="Duncan G."/>
            <person name="Agarkova I."/>
            <person name="Borodovsky M."/>
            <person name="Gurnon J."/>
            <person name="Kuo A."/>
            <person name="Lindquist E."/>
            <person name="Lucas S."/>
            <person name="Pangilinan J."/>
            <person name="Polle J."/>
            <person name="Salamov A."/>
            <person name="Terry A."/>
            <person name="Yamada T."/>
            <person name="Dunigan D.D."/>
            <person name="Grigoriev I.V."/>
            <person name="Claverie J.M."/>
            <person name="Van Etten J.L."/>
        </authorList>
    </citation>
    <scope>NUCLEOTIDE SEQUENCE [LARGE SCALE GENOMIC DNA]</scope>
    <source>
        <strain evidence="7 8">NC64A</strain>
    </source>
</reference>
<keyword evidence="1" id="KW-0677">Repeat</keyword>
<keyword evidence="8" id="KW-1185">Reference proteome</keyword>
<feature type="compositionally biased region" description="Pro residues" evidence="5">
    <location>
        <begin position="411"/>
        <end position="421"/>
    </location>
</feature>
<evidence type="ECO:0000256" key="5">
    <source>
        <dbReference type="SAM" id="MobiDB-lite"/>
    </source>
</evidence>
<feature type="compositionally biased region" description="Low complexity" evidence="5">
    <location>
        <begin position="422"/>
        <end position="448"/>
    </location>
</feature>
<dbReference type="PANTHER" id="PTHR24012">
    <property type="entry name" value="RNA BINDING PROTEIN"/>
    <property type="match status" value="1"/>
</dbReference>
<dbReference type="EMBL" id="GL433843">
    <property type="protein sequence ID" value="EFN56065.1"/>
    <property type="molecule type" value="Genomic_DNA"/>
</dbReference>
<dbReference type="GO" id="GO:0003723">
    <property type="term" value="F:RNA binding"/>
    <property type="evidence" value="ECO:0007669"/>
    <property type="project" value="UniProtKB-UniRule"/>
</dbReference>
<feature type="domain" description="RRM" evidence="6">
    <location>
        <begin position="189"/>
        <end position="267"/>
    </location>
</feature>
<protein>
    <recommendedName>
        <fullName evidence="6">RRM domain-containing protein</fullName>
    </recommendedName>
</protein>
<dbReference type="Pfam" id="PF00076">
    <property type="entry name" value="RRM_1"/>
    <property type="match status" value="1"/>
</dbReference>
<evidence type="ECO:0000313" key="8">
    <source>
        <dbReference type="Proteomes" id="UP000008141"/>
    </source>
</evidence>
<feature type="region of interest" description="Disordered" evidence="5">
    <location>
        <begin position="374"/>
        <end position="448"/>
    </location>
</feature>
<dbReference type="Gene3D" id="3.30.70.330">
    <property type="match status" value="1"/>
</dbReference>
<gene>
    <name evidence="7" type="ORF">CHLNCDRAFT_145547</name>
</gene>
<name>E1ZDQ8_CHLVA</name>
<evidence type="ECO:0000256" key="3">
    <source>
        <dbReference type="PROSITE-ProRule" id="PRU00176"/>
    </source>
</evidence>
<dbReference type="Proteomes" id="UP000008141">
    <property type="component" value="Unassembled WGS sequence"/>
</dbReference>
<evidence type="ECO:0000256" key="2">
    <source>
        <dbReference type="ARBA" id="ARBA00022884"/>
    </source>
</evidence>
<feature type="compositionally biased region" description="Gly residues" evidence="5">
    <location>
        <begin position="1"/>
        <end position="13"/>
    </location>
</feature>
<dbReference type="KEGG" id="cvr:CHLNCDRAFT_145547"/>
<accession>E1ZDQ8</accession>
<feature type="compositionally biased region" description="Low complexity" evidence="5">
    <location>
        <begin position="329"/>
        <end position="348"/>
    </location>
</feature>
<dbReference type="eggNOG" id="ENOG502R34B">
    <property type="taxonomic scope" value="Eukaryota"/>
</dbReference>